<dbReference type="PROSITE" id="PS50090">
    <property type="entry name" value="MYB_LIKE"/>
    <property type="match status" value="1"/>
</dbReference>
<gene>
    <name evidence="8" type="ORF">MERR_LOCUS29967</name>
</gene>
<dbReference type="PANTHER" id="PTHR45614:SF285">
    <property type="entry name" value="TRANSCRIPTION FACTOR MYB98"/>
    <property type="match status" value="1"/>
</dbReference>
<evidence type="ECO:0000259" key="7">
    <source>
        <dbReference type="PROSITE" id="PS51294"/>
    </source>
</evidence>
<dbReference type="GO" id="GO:0000978">
    <property type="term" value="F:RNA polymerase II cis-regulatory region sequence-specific DNA binding"/>
    <property type="evidence" value="ECO:0007669"/>
    <property type="project" value="TreeGrafter"/>
</dbReference>
<reference evidence="8" key="1">
    <citation type="submission" date="2020-01" db="EMBL/GenBank/DDBJ databases">
        <authorList>
            <person name="Mishra B."/>
        </authorList>
    </citation>
    <scope>NUCLEOTIDE SEQUENCE [LARGE SCALE GENOMIC DNA]</scope>
</reference>
<dbReference type="InterPro" id="IPR009057">
    <property type="entry name" value="Homeodomain-like_sf"/>
</dbReference>
<dbReference type="InterPro" id="IPR017930">
    <property type="entry name" value="Myb_dom"/>
</dbReference>
<keyword evidence="3" id="KW-0238">DNA-binding</keyword>
<dbReference type="InterPro" id="IPR050560">
    <property type="entry name" value="MYB_TF"/>
</dbReference>
<evidence type="ECO:0000256" key="2">
    <source>
        <dbReference type="ARBA" id="ARBA00023015"/>
    </source>
</evidence>
<feature type="domain" description="Myb-like" evidence="6">
    <location>
        <begin position="6"/>
        <end position="56"/>
    </location>
</feature>
<dbReference type="SUPFAM" id="SSF46689">
    <property type="entry name" value="Homeodomain-like"/>
    <property type="match status" value="1"/>
</dbReference>
<comment type="caution">
    <text evidence="8">The sequence shown here is derived from an EMBL/GenBank/DDBJ whole genome shotgun (WGS) entry which is preliminary data.</text>
</comment>
<dbReference type="EMBL" id="CACVBM020001274">
    <property type="protein sequence ID" value="CAA7042732.1"/>
    <property type="molecule type" value="Genomic_DNA"/>
</dbReference>
<name>A0A6D2JSF2_9BRAS</name>
<dbReference type="PROSITE" id="PS51294">
    <property type="entry name" value="HTH_MYB"/>
    <property type="match status" value="1"/>
</dbReference>
<feature type="domain" description="HTH myb-type" evidence="7">
    <location>
        <begin position="6"/>
        <end position="60"/>
    </location>
</feature>
<dbReference type="OrthoDB" id="1087319at2759"/>
<dbReference type="Proteomes" id="UP000467841">
    <property type="component" value="Unassembled WGS sequence"/>
</dbReference>
<organism evidence="8 9">
    <name type="scientific">Microthlaspi erraticum</name>
    <dbReference type="NCBI Taxonomy" id="1685480"/>
    <lineage>
        <taxon>Eukaryota</taxon>
        <taxon>Viridiplantae</taxon>
        <taxon>Streptophyta</taxon>
        <taxon>Embryophyta</taxon>
        <taxon>Tracheophyta</taxon>
        <taxon>Spermatophyta</taxon>
        <taxon>Magnoliopsida</taxon>
        <taxon>eudicotyledons</taxon>
        <taxon>Gunneridae</taxon>
        <taxon>Pentapetalae</taxon>
        <taxon>rosids</taxon>
        <taxon>malvids</taxon>
        <taxon>Brassicales</taxon>
        <taxon>Brassicaceae</taxon>
        <taxon>Coluteocarpeae</taxon>
        <taxon>Microthlaspi</taxon>
    </lineage>
</organism>
<evidence type="ECO:0000256" key="5">
    <source>
        <dbReference type="ARBA" id="ARBA00023242"/>
    </source>
</evidence>
<dbReference type="AlphaFoldDB" id="A0A6D2JSF2"/>
<evidence type="ECO:0000313" key="9">
    <source>
        <dbReference type="Proteomes" id="UP000467841"/>
    </source>
</evidence>
<evidence type="ECO:0000313" key="8">
    <source>
        <dbReference type="EMBL" id="CAA7042732.1"/>
    </source>
</evidence>
<comment type="subcellular location">
    <subcellularLocation>
        <location evidence="1">Nucleus</location>
    </subcellularLocation>
</comment>
<accession>A0A6D2JSF2</accession>
<keyword evidence="2" id="KW-0805">Transcription regulation</keyword>
<dbReference type="Gene3D" id="1.10.10.60">
    <property type="entry name" value="Homeodomain-like"/>
    <property type="match status" value="1"/>
</dbReference>
<sequence>MENHLRSKFKRDPWSGEEDQILIEAHRAVGNKWAQISLELPRRSENAVKNHWNVTVRRMFSTNRSYDNILENYIRSITINNDTPNDTSDGNMSLSLDVTPQIDEPSIDASTSSVLEPTTFSWDDYLTNICDSMDFEMVMNEWE</sequence>
<keyword evidence="9" id="KW-1185">Reference proteome</keyword>
<dbReference type="PANTHER" id="PTHR45614">
    <property type="entry name" value="MYB PROTEIN-RELATED"/>
    <property type="match status" value="1"/>
</dbReference>
<evidence type="ECO:0000256" key="3">
    <source>
        <dbReference type="ARBA" id="ARBA00023125"/>
    </source>
</evidence>
<dbReference type="InterPro" id="IPR001005">
    <property type="entry name" value="SANT/Myb"/>
</dbReference>
<dbReference type="GO" id="GO:0000981">
    <property type="term" value="F:DNA-binding transcription factor activity, RNA polymerase II-specific"/>
    <property type="evidence" value="ECO:0007669"/>
    <property type="project" value="TreeGrafter"/>
</dbReference>
<dbReference type="Pfam" id="PF00249">
    <property type="entry name" value="Myb_DNA-binding"/>
    <property type="match status" value="1"/>
</dbReference>
<evidence type="ECO:0000256" key="4">
    <source>
        <dbReference type="ARBA" id="ARBA00023163"/>
    </source>
</evidence>
<protein>
    <submittedName>
        <fullName evidence="8">Uncharacterized protein</fullName>
    </submittedName>
</protein>
<dbReference type="SMART" id="SM00717">
    <property type="entry name" value="SANT"/>
    <property type="match status" value="1"/>
</dbReference>
<proteinExistence type="predicted"/>
<dbReference type="GO" id="GO:0005634">
    <property type="term" value="C:nucleus"/>
    <property type="evidence" value="ECO:0007669"/>
    <property type="project" value="UniProtKB-SubCell"/>
</dbReference>
<evidence type="ECO:0000256" key="1">
    <source>
        <dbReference type="ARBA" id="ARBA00004123"/>
    </source>
</evidence>
<evidence type="ECO:0000259" key="6">
    <source>
        <dbReference type="PROSITE" id="PS50090"/>
    </source>
</evidence>
<keyword evidence="4" id="KW-0804">Transcription</keyword>
<keyword evidence="5" id="KW-0539">Nucleus</keyword>
<dbReference type="CDD" id="cd00167">
    <property type="entry name" value="SANT"/>
    <property type="match status" value="1"/>
</dbReference>